<reference evidence="3" key="1">
    <citation type="submission" date="2021-01" db="EMBL/GenBank/DDBJ databases">
        <authorList>
            <person name="Corre E."/>
            <person name="Pelletier E."/>
            <person name="Niang G."/>
            <person name="Scheremetjew M."/>
            <person name="Finn R."/>
            <person name="Kale V."/>
            <person name="Holt S."/>
            <person name="Cochrane G."/>
            <person name="Meng A."/>
            <person name="Brown T."/>
            <person name="Cohen L."/>
        </authorList>
    </citation>
    <scope>NUCLEOTIDE SEQUENCE</scope>
    <source>
        <strain evidence="3">RCC927</strain>
    </source>
</reference>
<evidence type="ECO:0000313" key="3">
    <source>
        <dbReference type="EMBL" id="CAE0126473.1"/>
    </source>
</evidence>
<dbReference type="Pfam" id="PF00903">
    <property type="entry name" value="Glyoxalase"/>
    <property type="match status" value="1"/>
</dbReference>
<evidence type="ECO:0000259" key="2">
    <source>
        <dbReference type="PROSITE" id="PS51819"/>
    </source>
</evidence>
<dbReference type="InterPro" id="IPR004360">
    <property type="entry name" value="Glyas_Fos-R_dOase_dom"/>
</dbReference>
<dbReference type="PROSITE" id="PS51819">
    <property type="entry name" value="VOC"/>
    <property type="match status" value="1"/>
</dbReference>
<organism evidence="3">
    <name type="scientific">Prasinoderma singulare</name>
    <dbReference type="NCBI Taxonomy" id="676789"/>
    <lineage>
        <taxon>Eukaryota</taxon>
        <taxon>Viridiplantae</taxon>
        <taxon>Prasinodermophyta</taxon>
        <taxon>Prasinodermophyceae</taxon>
        <taxon>Prasinodermales</taxon>
        <taxon>Prasinodermaceae</taxon>
        <taxon>Prasinoderma</taxon>
    </lineage>
</organism>
<proteinExistence type="predicted"/>
<feature type="domain" description="VOC" evidence="2">
    <location>
        <begin position="110"/>
        <end position="238"/>
    </location>
</feature>
<dbReference type="CDD" id="cd08357">
    <property type="entry name" value="VOC_like"/>
    <property type="match status" value="1"/>
</dbReference>
<dbReference type="AlphaFoldDB" id="A0A7S3B942"/>
<sequence length="253" mass="26845">MAAPRRLGRGSLEAQSRGARATKRGLRAPCRVARRAVSAREGRGARGSGPLLDVLYEAAEMGALDAETGAALADVLGAGVGERAVQAQEGAQLGAQGAAQAGEEAQTRCQSFHLAVPCSDVEEARRFYGPGGALGLAEGRRSARWQDYDLYGHQLVLHQVDGYDARGLQSAVDGDPVPVPHFGCALSVPEFHALAARVVAAGVDFEVSPHVRFRGQRGEQWAMFFRDPSGNALEFKAMADPAMLFARYDVDGE</sequence>
<accession>A0A7S3B942</accession>
<dbReference type="InterPro" id="IPR029068">
    <property type="entry name" value="Glyas_Bleomycin-R_OHBP_Dase"/>
</dbReference>
<dbReference type="SUPFAM" id="SSF54593">
    <property type="entry name" value="Glyoxalase/Bleomycin resistance protein/Dihydroxybiphenyl dioxygenase"/>
    <property type="match status" value="1"/>
</dbReference>
<dbReference type="Gene3D" id="3.10.180.10">
    <property type="entry name" value="2,3-Dihydroxybiphenyl 1,2-Dioxygenase, domain 1"/>
    <property type="match status" value="1"/>
</dbReference>
<evidence type="ECO:0000256" key="1">
    <source>
        <dbReference type="SAM" id="MobiDB-lite"/>
    </source>
</evidence>
<dbReference type="InterPro" id="IPR037523">
    <property type="entry name" value="VOC_core"/>
</dbReference>
<dbReference type="PANTHER" id="PTHR39434">
    <property type="match status" value="1"/>
</dbReference>
<dbReference type="PANTHER" id="PTHR39434:SF1">
    <property type="entry name" value="VOC DOMAIN-CONTAINING PROTEIN"/>
    <property type="match status" value="1"/>
</dbReference>
<dbReference type="EMBL" id="HBHY01001719">
    <property type="protein sequence ID" value="CAE0126473.1"/>
    <property type="molecule type" value="Transcribed_RNA"/>
</dbReference>
<name>A0A7S3B942_9VIRI</name>
<feature type="region of interest" description="Disordered" evidence="1">
    <location>
        <begin position="1"/>
        <end position="25"/>
    </location>
</feature>
<protein>
    <recommendedName>
        <fullName evidence="2">VOC domain-containing protein</fullName>
    </recommendedName>
</protein>
<gene>
    <name evidence="3" type="ORF">PSIN1315_LOCUS1068</name>
</gene>